<evidence type="ECO:0000313" key="4">
    <source>
        <dbReference type="Proteomes" id="UP001049176"/>
    </source>
</evidence>
<feature type="transmembrane region" description="Helical" evidence="1">
    <location>
        <begin position="103"/>
        <end position="124"/>
    </location>
</feature>
<evidence type="ECO:0000259" key="2">
    <source>
        <dbReference type="Pfam" id="PF20151"/>
    </source>
</evidence>
<comment type="caution">
    <text evidence="3">The sequence shown here is derived from an EMBL/GenBank/DDBJ whole genome shotgun (WGS) entry which is preliminary data.</text>
</comment>
<dbReference type="EMBL" id="CM032186">
    <property type="protein sequence ID" value="KAG7091687.1"/>
    <property type="molecule type" value="Genomic_DNA"/>
</dbReference>
<keyword evidence="1" id="KW-1133">Transmembrane helix</keyword>
<dbReference type="KEGG" id="more:E1B28_010706"/>
<name>A0A9P7RYB9_9AGAR</name>
<sequence>MVEIPSDVDIVAALQHEVLVRYFFAAGEALFIYDVLLNFDVELEYIWAVLSPRKRPVKVKTVLFSLMYLVQRYLPLLDQIILNQYFISGASTKRACTITYATSAWGSIAGISISEVILVLRIWAVWAWKPLIGVMIVVSSVAGGIPALFFLSKFVRGVQYPVIDIPGVSEQLQRCFYMATNKEIVVPWILLMLADMAGFILMAIPGISAYRSGGSSSFVKVVYRDGVIYYALTFMVSLINVIVILILSPDLVLLLTGLERVLHSILASHVILHIRKMASQDNIHGQTSTGIILTTIEFTSFIGTENGYATNMSYQSQGVEQQTRA</sequence>
<keyword evidence="1" id="KW-0472">Membrane</keyword>
<feature type="transmembrane region" description="Helical" evidence="1">
    <location>
        <begin position="227"/>
        <end position="247"/>
    </location>
</feature>
<feature type="domain" description="DUF6533" evidence="2">
    <location>
        <begin position="22"/>
        <end position="77"/>
    </location>
</feature>
<feature type="transmembrane region" description="Helical" evidence="1">
    <location>
        <begin position="130"/>
        <end position="151"/>
    </location>
</feature>
<reference evidence="3" key="1">
    <citation type="journal article" date="2021" name="Genome Biol. Evol.">
        <title>The assembled and annotated genome of the fairy-ring fungus Marasmius oreades.</title>
        <authorList>
            <person name="Hiltunen M."/>
            <person name="Ament-Velasquez S.L."/>
            <person name="Johannesson H."/>
        </authorList>
    </citation>
    <scope>NUCLEOTIDE SEQUENCE</scope>
    <source>
        <strain evidence="3">03SP1</strain>
    </source>
</reference>
<organism evidence="3 4">
    <name type="scientific">Marasmius oreades</name>
    <name type="common">fairy-ring Marasmius</name>
    <dbReference type="NCBI Taxonomy" id="181124"/>
    <lineage>
        <taxon>Eukaryota</taxon>
        <taxon>Fungi</taxon>
        <taxon>Dikarya</taxon>
        <taxon>Basidiomycota</taxon>
        <taxon>Agaricomycotina</taxon>
        <taxon>Agaricomycetes</taxon>
        <taxon>Agaricomycetidae</taxon>
        <taxon>Agaricales</taxon>
        <taxon>Marasmiineae</taxon>
        <taxon>Marasmiaceae</taxon>
        <taxon>Marasmius</taxon>
    </lineage>
</organism>
<feature type="transmembrane region" description="Helical" evidence="1">
    <location>
        <begin position="184"/>
        <end position="207"/>
    </location>
</feature>
<dbReference type="AlphaFoldDB" id="A0A9P7RYB9"/>
<keyword evidence="1" id="KW-0812">Transmembrane</keyword>
<evidence type="ECO:0000313" key="3">
    <source>
        <dbReference type="EMBL" id="KAG7091687.1"/>
    </source>
</evidence>
<dbReference type="Proteomes" id="UP001049176">
    <property type="component" value="Chromosome 6"/>
</dbReference>
<dbReference type="OrthoDB" id="2637653at2759"/>
<dbReference type="Pfam" id="PF20151">
    <property type="entry name" value="DUF6533"/>
    <property type="match status" value="1"/>
</dbReference>
<gene>
    <name evidence="3" type="ORF">E1B28_010706</name>
</gene>
<protein>
    <recommendedName>
        <fullName evidence="2">DUF6533 domain-containing protein</fullName>
    </recommendedName>
</protein>
<keyword evidence="4" id="KW-1185">Reference proteome</keyword>
<dbReference type="InterPro" id="IPR045340">
    <property type="entry name" value="DUF6533"/>
</dbReference>
<evidence type="ECO:0000256" key="1">
    <source>
        <dbReference type="SAM" id="Phobius"/>
    </source>
</evidence>
<accession>A0A9P7RYB9</accession>
<dbReference type="RefSeq" id="XP_043008157.1">
    <property type="nucleotide sequence ID" value="XM_043155684.1"/>
</dbReference>
<proteinExistence type="predicted"/>
<dbReference type="GeneID" id="66079782"/>